<dbReference type="InterPro" id="IPR036388">
    <property type="entry name" value="WH-like_DNA-bd_sf"/>
</dbReference>
<dbReference type="Gene3D" id="3.30.70.2650">
    <property type="match status" value="1"/>
</dbReference>
<organism evidence="1 2">
    <name type="scientific">Paraglaciecola mesophila</name>
    <dbReference type="NCBI Taxonomy" id="197222"/>
    <lineage>
        <taxon>Bacteria</taxon>
        <taxon>Pseudomonadati</taxon>
        <taxon>Pseudomonadota</taxon>
        <taxon>Gammaproteobacteria</taxon>
        <taxon>Alteromonadales</taxon>
        <taxon>Alteromonadaceae</taxon>
        <taxon>Paraglaciecola</taxon>
    </lineage>
</organism>
<evidence type="ECO:0000313" key="2">
    <source>
        <dbReference type="Proteomes" id="UP001461163"/>
    </source>
</evidence>
<dbReference type="Gene3D" id="1.10.10.10">
    <property type="entry name" value="Winged helix-like DNA-binding domain superfamily/Winged helix DNA-binding domain"/>
    <property type="match status" value="1"/>
</dbReference>
<protein>
    <submittedName>
        <fullName evidence="1">PaaX family transcriptional regulator</fullName>
    </submittedName>
</protein>
<comment type="caution">
    <text evidence="1">The sequence shown here is derived from an EMBL/GenBank/DDBJ whole genome shotgun (WGS) entry which is preliminary data.</text>
</comment>
<dbReference type="Proteomes" id="UP001461163">
    <property type="component" value="Unassembled WGS sequence"/>
</dbReference>
<accession>A0ABU9SYM7</accession>
<dbReference type="PANTHER" id="PTHR30319:SF1">
    <property type="entry name" value="TRANSCRIPTIONAL REPRESSOR PAAX"/>
    <property type="match status" value="1"/>
</dbReference>
<sequence length="239" mass="27129">MNAANAVRVGALFGISENNVRVTLTRLVSSHLLKIVERGDYQLGEKGQQLAKQVNAWREAESSLCDWQGDWVVATTNGLGKTNRSALRIRQRALHMMGMQQLIHDLYVRPSNFAQGTDFVRTKLLDLRLEPTAPVFRASDFASDLQQKAKTLWDVNALETCYRQGLQELEDSLERLPTLALDEAAKESYLVGDNALQQLVFDPLLPAPLADVALRQQFRNKVREYDEVGERIWFRFLAQ</sequence>
<proteinExistence type="predicted"/>
<gene>
    <name evidence="1" type="ORF">WNY77_16325</name>
</gene>
<dbReference type="PANTHER" id="PTHR30319">
    <property type="entry name" value="PHENYLACETIC ACID REGULATOR-RELATED TRANSCRIPTIONAL REPRESSOR"/>
    <property type="match status" value="1"/>
</dbReference>
<evidence type="ECO:0000313" key="1">
    <source>
        <dbReference type="EMBL" id="MEM5498979.1"/>
    </source>
</evidence>
<dbReference type="EMBL" id="JBBMQS010000010">
    <property type="protein sequence ID" value="MEM5498979.1"/>
    <property type="molecule type" value="Genomic_DNA"/>
</dbReference>
<dbReference type="RefSeq" id="WP_342882314.1">
    <property type="nucleotide sequence ID" value="NZ_JBBMQS010000010.1"/>
</dbReference>
<reference evidence="1 2" key="1">
    <citation type="submission" date="2024-03" db="EMBL/GenBank/DDBJ databases">
        <title>Community enrichment and isolation of bacterial strains for fucoidan degradation.</title>
        <authorList>
            <person name="Sichert A."/>
        </authorList>
    </citation>
    <scope>NUCLEOTIDE SEQUENCE [LARGE SCALE GENOMIC DNA]</scope>
    <source>
        <strain evidence="1 2">AS12</strain>
    </source>
</reference>
<name>A0ABU9SYM7_9ALTE</name>
<keyword evidence="2" id="KW-1185">Reference proteome</keyword>